<evidence type="ECO:0000313" key="1">
    <source>
        <dbReference type="EMBL" id="GAX57256.1"/>
    </source>
</evidence>
<dbReference type="STRING" id="1963.AQJ27_45175"/>
<name>A0A250VT37_STROL</name>
<gene>
    <name evidence="1" type="ORF">SO3561_08826</name>
</gene>
<dbReference type="Pfam" id="PF07799">
    <property type="entry name" value="DUF1643"/>
    <property type="match status" value="1"/>
</dbReference>
<comment type="caution">
    <text evidence="1">The sequence shown here is derived from an EMBL/GenBank/DDBJ whole genome shotgun (WGS) entry which is preliminary data.</text>
</comment>
<dbReference type="RefSeq" id="WP_208948615.1">
    <property type="nucleotide sequence ID" value="NZ_BDQI01000034.1"/>
</dbReference>
<keyword evidence="2" id="KW-1185">Reference proteome</keyword>
<evidence type="ECO:0000313" key="2">
    <source>
        <dbReference type="Proteomes" id="UP000217446"/>
    </source>
</evidence>
<proteinExistence type="predicted"/>
<dbReference type="Proteomes" id="UP000217446">
    <property type="component" value="Unassembled WGS sequence"/>
</dbReference>
<reference evidence="2" key="1">
    <citation type="submission" date="2017-05" db="EMBL/GenBank/DDBJ databases">
        <title>Streptomyces olivochromogenes NBRC 3561 whole genome shotgun sequence.</title>
        <authorList>
            <person name="Dohra H."/>
            <person name="Kodani S."/>
        </authorList>
    </citation>
    <scope>NUCLEOTIDE SEQUENCE [LARGE SCALE GENOMIC DNA]</scope>
    <source>
        <strain evidence="2">NBRC 3561</strain>
    </source>
</reference>
<protein>
    <recommendedName>
        <fullName evidence="3">DUF1643 domain-containing protein</fullName>
    </recommendedName>
</protein>
<dbReference type="EMBL" id="BDQI01000034">
    <property type="protein sequence ID" value="GAX57256.1"/>
    <property type="molecule type" value="Genomic_DNA"/>
</dbReference>
<dbReference type="AlphaFoldDB" id="A0A250VT37"/>
<dbReference type="InterPro" id="IPR012441">
    <property type="entry name" value="DUF1643"/>
</dbReference>
<organism evidence="1 2">
    <name type="scientific">Streptomyces olivochromogenes</name>
    <dbReference type="NCBI Taxonomy" id="1963"/>
    <lineage>
        <taxon>Bacteria</taxon>
        <taxon>Bacillati</taxon>
        <taxon>Actinomycetota</taxon>
        <taxon>Actinomycetes</taxon>
        <taxon>Kitasatosporales</taxon>
        <taxon>Streptomycetaceae</taxon>
        <taxon>Streptomyces</taxon>
    </lineage>
</organism>
<accession>A0A250VT37</accession>
<sequence>MSVLTLMPAETELSVHVEQKQDLAGGIAAAVFDSRARTYRYLLTRIWDSTIAPAVFVMLNPSTADAMDDDPTIRRCTSFARREGAGGLVVVNLFALCSTDPRALRHHPDPVGPVNDAFIRRATASASTVVVAWGAAGVEHNGRGARIAETLRARGVQLQCLGQTSTGQPRHPLYLPGVAVLEPYGAAA</sequence>
<evidence type="ECO:0008006" key="3">
    <source>
        <dbReference type="Google" id="ProtNLM"/>
    </source>
</evidence>